<dbReference type="InterPro" id="IPR006419">
    <property type="entry name" value="NMN_transpt_PnuC"/>
</dbReference>
<evidence type="ECO:0000256" key="5">
    <source>
        <dbReference type="ARBA" id="ARBA00022448"/>
    </source>
</evidence>
<evidence type="ECO:0000313" key="11">
    <source>
        <dbReference type="EMBL" id="TRW26609.1"/>
    </source>
</evidence>
<feature type="transmembrane region" description="Helical" evidence="10">
    <location>
        <begin position="47"/>
        <end position="66"/>
    </location>
</feature>
<evidence type="ECO:0000256" key="9">
    <source>
        <dbReference type="ARBA" id="ARBA00023136"/>
    </source>
</evidence>
<keyword evidence="8 10" id="KW-1133">Transmembrane helix</keyword>
<feature type="transmembrane region" description="Helical" evidence="10">
    <location>
        <begin position="22"/>
        <end position="40"/>
    </location>
</feature>
<dbReference type="GO" id="GO:0005886">
    <property type="term" value="C:plasma membrane"/>
    <property type="evidence" value="ECO:0007669"/>
    <property type="project" value="UniProtKB-SubCell"/>
</dbReference>
<evidence type="ECO:0000256" key="7">
    <source>
        <dbReference type="ARBA" id="ARBA00022692"/>
    </source>
</evidence>
<dbReference type="AlphaFoldDB" id="A0A552V841"/>
<dbReference type="PANTHER" id="PTHR36122">
    <property type="entry name" value="NICOTINAMIDE RIBOSIDE TRANSPORTER PNUC"/>
    <property type="match status" value="1"/>
</dbReference>
<keyword evidence="9 10" id="KW-0472">Membrane</keyword>
<evidence type="ECO:0000256" key="6">
    <source>
        <dbReference type="ARBA" id="ARBA00022475"/>
    </source>
</evidence>
<feature type="transmembrane region" description="Helical" evidence="10">
    <location>
        <begin position="163"/>
        <end position="179"/>
    </location>
</feature>
<comment type="similarity">
    <text evidence="3">Belongs to the nicotinamide ribonucleoside (NR) uptake permease (TC 4.B.1) family.</text>
</comment>
<feature type="transmembrane region" description="Helical" evidence="10">
    <location>
        <begin position="109"/>
        <end position="130"/>
    </location>
</feature>
<dbReference type="Pfam" id="PF04973">
    <property type="entry name" value="NMN_transporter"/>
    <property type="match status" value="1"/>
</dbReference>
<keyword evidence="5" id="KW-0813">Transport</keyword>
<comment type="function">
    <text evidence="1">Required for nicotinamide riboside transport across the inner membrane.</text>
</comment>
<evidence type="ECO:0000256" key="10">
    <source>
        <dbReference type="SAM" id="Phobius"/>
    </source>
</evidence>
<evidence type="ECO:0000313" key="12">
    <source>
        <dbReference type="Proteomes" id="UP000320643"/>
    </source>
</evidence>
<evidence type="ECO:0000256" key="4">
    <source>
        <dbReference type="ARBA" id="ARBA00017522"/>
    </source>
</evidence>
<dbReference type="Proteomes" id="UP000320643">
    <property type="component" value="Unassembled WGS sequence"/>
</dbReference>
<dbReference type="EMBL" id="VJVZ01000002">
    <property type="protein sequence ID" value="TRW26609.1"/>
    <property type="molecule type" value="Genomic_DNA"/>
</dbReference>
<feature type="transmembrane region" description="Helical" evidence="10">
    <location>
        <begin position="185"/>
        <end position="203"/>
    </location>
</feature>
<sequence length="214" mass="25116">MHDIYNYLITTLFSQYSTYTTIQKILEATAVVLGIISVIYSKKNSILLYPTGLASTIIYIYLLVQWQLYGDLLINLYYFYMSIYGWILWRRYRNVKESLKITKISHLDYKICAIIFIVSIIFVSCIYIGFNMLVHWWAYADTIMTGLLFVGTYLLAKRKLENWLFLIAGDIIAIPLFYLKGYTLTSILNVFLTVIAIYGYIAWKTILHDKKLQH</sequence>
<keyword evidence="12" id="KW-1185">Reference proteome</keyword>
<proteinExistence type="inferred from homology"/>
<name>A0A552V841_9FLAO</name>
<gene>
    <name evidence="11" type="ORF">FMM05_04330</name>
</gene>
<reference evidence="11 12" key="1">
    <citation type="submission" date="2019-07" db="EMBL/GenBank/DDBJ databases">
        <title>Flavobacterium sp. nov., isolated from glacier ice.</title>
        <authorList>
            <person name="Liu Q."/>
            <person name="Xin Y.-H."/>
        </authorList>
    </citation>
    <scope>NUCLEOTIDE SEQUENCE [LARGE SCALE GENOMIC DNA]</scope>
    <source>
        <strain evidence="11 12">ZT4R6</strain>
    </source>
</reference>
<evidence type="ECO:0000256" key="2">
    <source>
        <dbReference type="ARBA" id="ARBA00004651"/>
    </source>
</evidence>
<dbReference type="OrthoDB" id="9791248at2"/>
<feature type="transmembrane region" description="Helical" evidence="10">
    <location>
        <begin position="136"/>
        <end position="156"/>
    </location>
</feature>
<evidence type="ECO:0000256" key="1">
    <source>
        <dbReference type="ARBA" id="ARBA00002672"/>
    </source>
</evidence>
<dbReference type="NCBIfam" id="TIGR01528">
    <property type="entry name" value="NMN_trans_PnuC"/>
    <property type="match status" value="1"/>
</dbReference>
<comment type="subcellular location">
    <subcellularLocation>
        <location evidence="2">Cell membrane</location>
        <topology evidence="2">Multi-pass membrane protein</topology>
    </subcellularLocation>
</comment>
<evidence type="ECO:0000256" key="3">
    <source>
        <dbReference type="ARBA" id="ARBA00006669"/>
    </source>
</evidence>
<keyword evidence="6" id="KW-1003">Cell membrane</keyword>
<accession>A0A552V841</accession>
<evidence type="ECO:0000256" key="8">
    <source>
        <dbReference type="ARBA" id="ARBA00022989"/>
    </source>
</evidence>
<comment type="caution">
    <text evidence="11">The sequence shown here is derived from an EMBL/GenBank/DDBJ whole genome shotgun (WGS) entry which is preliminary data.</text>
</comment>
<protein>
    <recommendedName>
        <fullName evidence="4">Nicotinamide riboside transporter PnuC</fullName>
    </recommendedName>
</protein>
<organism evidence="11 12">
    <name type="scientific">Flavobacterium zepuense</name>
    <dbReference type="NCBI Taxonomy" id="2593302"/>
    <lineage>
        <taxon>Bacteria</taxon>
        <taxon>Pseudomonadati</taxon>
        <taxon>Bacteroidota</taxon>
        <taxon>Flavobacteriia</taxon>
        <taxon>Flavobacteriales</taxon>
        <taxon>Flavobacteriaceae</taxon>
        <taxon>Flavobacterium</taxon>
    </lineage>
</organism>
<keyword evidence="7 10" id="KW-0812">Transmembrane</keyword>
<dbReference type="RefSeq" id="WP_143372108.1">
    <property type="nucleotide sequence ID" value="NZ_VJVZ01000002.1"/>
</dbReference>
<feature type="transmembrane region" description="Helical" evidence="10">
    <location>
        <begin position="72"/>
        <end position="89"/>
    </location>
</feature>
<dbReference type="GO" id="GO:0034257">
    <property type="term" value="F:nicotinamide riboside transmembrane transporter activity"/>
    <property type="evidence" value="ECO:0007669"/>
    <property type="project" value="InterPro"/>
</dbReference>
<dbReference type="PANTHER" id="PTHR36122:SF2">
    <property type="entry name" value="NICOTINAMIDE RIBOSIDE TRANSPORTER PNUC"/>
    <property type="match status" value="1"/>
</dbReference>